<keyword evidence="7" id="KW-1185">Reference proteome</keyword>
<feature type="transmembrane region" description="Helical" evidence="4">
    <location>
        <begin position="63"/>
        <end position="79"/>
    </location>
</feature>
<feature type="transmembrane region" description="Helical" evidence="4">
    <location>
        <begin position="128"/>
        <end position="145"/>
    </location>
</feature>
<dbReference type="InterPro" id="IPR018391">
    <property type="entry name" value="PQQ_b-propeller_rpt"/>
</dbReference>
<evidence type="ECO:0000256" key="3">
    <source>
        <dbReference type="ARBA" id="ARBA00023002"/>
    </source>
</evidence>
<keyword evidence="4" id="KW-0472">Membrane</keyword>
<feature type="domain" description="Pyrrolo-quinoline quinone repeat" evidence="5">
    <location>
        <begin position="177"/>
        <end position="781"/>
    </location>
</feature>
<evidence type="ECO:0000313" key="6">
    <source>
        <dbReference type="EMBL" id="AYM76304.1"/>
    </source>
</evidence>
<protein>
    <submittedName>
        <fullName evidence="6">Membrane-bound PQQ-dependent dehydrogenase, glucose/quinate/shikimate family</fullName>
        <ecNumber evidence="6">1.1.-.-</ecNumber>
    </submittedName>
</protein>
<comment type="cofactor">
    <cofactor evidence="1">
        <name>pyrroloquinoline quinone</name>
        <dbReference type="ChEBI" id="CHEBI:58442"/>
    </cofactor>
</comment>
<name>A0A3G2E8E4_9BURK</name>
<keyword evidence="3 6" id="KW-0560">Oxidoreductase</keyword>
<dbReference type="Proteomes" id="UP000279594">
    <property type="component" value="Chromosome"/>
</dbReference>
<sequence length="816" mass="87435">MTASARPGPLLVITAVIFILLGLALAGGGAWLVSLGGSWYYVVAGIGMLVAGALVWKGRRSAQLFLALLLFATVIWSVIEVKFDWWQLLPRLDIWFAAAVWLLLPFVDRRLDPPLTAGAKPRDAGKSALTAAVVLTAAVGIFSLFQDYYTLHGEVPAENMAAAPQGDFAPGVAPNDWAAYGRSGYGDRYAPAAQITPANAAQLKQAWVYHTGDFKGPNDPGEIANEVTPLKVNGMLYLCTPHNIVIALDPDTGKELWRHNPKINRDASSYQHMICRGVAYWDVNAGRAKDDPAPEAAGMECPRRIFAPTMDATLIAVNADTGAACKSFGENGVIGLYHGMGMKKRGFLMPTSPPAVAQNVVVMAASVTDNFSTEEPSGVIRGYDPVTGKLMWNWDASNPDDTAPIADGKTYTNNSPNSWGVSSVDEKLGMVYIPMGNETPDTWGGNRNPHGEKYNSAIVALDLATGKVRWVYQTVHHDIWDMDIGGQPTLVDIDTPKGKVPSVVATTKRGDIYVIDRRDGSLVVPAPEKPVPTANAAPGDRLSPTQPFSALTFLPEKHISETDMWGTTPFDQLACRIIFRQHRYEGPFTPQTVAEGKIKGAIISPGPLGIFEWGGAAVDPVRQLLLVNPDYMGFLERLVPRAQANAKGGTGTEMGLQPQTGVPFAVEIKPFLSPLGFPCQAPPWGYIAAVDLRTMKKVWMHKNGTTRDSAPVPIALPLGVPSLGGISTTGGGVAFLSSTLDYYIRGYDVRNGKTVWKARLPAGGQATPMSYVSDKTGKQYVVVMAGGHGSLGTKMGDSLVAFALPDEAVKEAGKAK</sequence>
<feature type="transmembrane region" description="Helical" evidence="4">
    <location>
        <begin position="12"/>
        <end position="33"/>
    </location>
</feature>
<organism evidence="6 7">
    <name type="scientific">Janthinobacterium agaricidamnosum</name>
    <dbReference type="NCBI Taxonomy" id="55508"/>
    <lineage>
        <taxon>Bacteria</taxon>
        <taxon>Pseudomonadati</taxon>
        <taxon>Pseudomonadota</taxon>
        <taxon>Betaproteobacteria</taxon>
        <taxon>Burkholderiales</taxon>
        <taxon>Oxalobacteraceae</taxon>
        <taxon>Janthinobacterium</taxon>
    </lineage>
</organism>
<dbReference type="NCBIfam" id="TIGR03074">
    <property type="entry name" value="PQQ_membr_DH"/>
    <property type="match status" value="1"/>
</dbReference>
<dbReference type="AlphaFoldDB" id="A0A3G2E8E4"/>
<dbReference type="InterPro" id="IPR017511">
    <property type="entry name" value="PQQ_mDH"/>
</dbReference>
<dbReference type="PANTHER" id="PTHR32303:SF4">
    <property type="entry name" value="QUINOPROTEIN GLUCOSE DEHYDROGENASE"/>
    <property type="match status" value="1"/>
</dbReference>
<dbReference type="Pfam" id="PF01011">
    <property type="entry name" value="PQQ"/>
    <property type="match status" value="1"/>
</dbReference>
<comment type="similarity">
    <text evidence="2">Belongs to the bacterial PQQ dehydrogenase family.</text>
</comment>
<dbReference type="SMART" id="SM00564">
    <property type="entry name" value="PQQ"/>
    <property type="match status" value="4"/>
</dbReference>
<evidence type="ECO:0000256" key="1">
    <source>
        <dbReference type="ARBA" id="ARBA00001931"/>
    </source>
</evidence>
<dbReference type="GO" id="GO:0008876">
    <property type="term" value="F:quinoprotein glucose dehydrogenase activity"/>
    <property type="evidence" value="ECO:0007669"/>
    <property type="project" value="TreeGrafter"/>
</dbReference>
<accession>A0A3G2E8E4</accession>
<dbReference type="PANTHER" id="PTHR32303">
    <property type="entry name" value="QUINOPROTEIN ALCOHOL DEHYDROGENASE (CYTOCHROME C)"/>
    <property type="match status" value="1"/>
</dbReference>
<feature type="transmembrane region" description="Helical" evidence="4">
    <location>
        <begin position="39"/>
        <end position="56"/>
    </location>
</feature>
<dbReference type="InterPro" id="IPR002372">
    <property type="entry name" value="PQQ_rpt_dom"/>
</dbReference>
<dbReference type="RefSeq" id="WP_121669287.1">
    <property type="nucleotide sequence ID" value="NZ_CP033019.1"/>
</dbReference>
<dbReference type="Gene3D" id="2.140.10.10">
    <property type="entry name" value="Quinoprotein alcohol dehydrogenase-like superfamily"/>
    <property type="match status" value="2"/>
</dbReference>
<evidence type="ECO:0000256" key="4">
    <source>
        <dbReference type="SAM" id="Phobius"/>
    </source>
</evidence>
<proteinExistence type="inferred from homology"/>
<dbReference type="GO" id="GO:0016020">
    <property type="term" value="C:membrane"/>
    <property type="evidence" value="ECO:0007669"/>
    <property type="project" value="InterPro"/>
</dbReference>
<reference evidence="6 7" key="1">
    <citation type="submission" date="2018-10" db="EMBL/GenBank/DDBJ databases">
        <title>Effects of UV and annual dynamics of microbial communities in freshwater RAS systems.</title>
        <authorList>
            <person name="Bekkelund A.K."/>
            <person name="Hansen B.R."/>
            <person name="Stokken H."/>
            <person name="Eriksen B.F."/>
            <person name="Kashulin N.A."/>
        </authorList>
    </citation>
    <scope>NUCLEOTIDE SEQUENCE [LARGE SCALE GENOMIC DNA]</scope>
    <source>
        <strain evidence="6 7">BHSEK</strain>
    </source>
</reference>
<evidence type="ECO:0000256" key="2">
    <source>
        <dbReference type="ARBA" id="ARBA00008156"/>
    </source>
</evidence>
<dbReference type="InterPro" id="IPR011047">
    <property type="entry name" value="Quinoprotein_ADH-like_sf"/>
</dbReference>
<feature type="transmembrane region" description="Helical" evidence="4">
    <location>
        <begin position="85"/>
        <end position="107"/>
    </location>
</feature>
<evidence type="ECO:0000259" key="5">
    <source>
        <dbReference type="Pfam" id="PF01011"/>
    </source>
</evidence>
<dbReference type="EC" id="1.1.-.-" evidence="6"/>
<keyword evidence="4" id="KW-1133">Transmembrane helix</keyword>
<dbReference type="EMBL" id="CP033019">
    <property type="protein sequence ID" value="AYM76304.1"/>
    <property type="molecule type" value="Genomic_DNA"/>
</dbReference>
<evidence type="ECO:0000313" key="7">
    <source>
        <dbReference type="Proteomes" id="UP000279594"/>
    </source>
</evidence>
<dbReference type="GO" id="GO:0048038">
    <property type="term" value="F:quinone binding"/>
    <property type="evidence" value="ECO:0007669"/>
    <property type="project" value="InterPro"/>
</dbReference>
<dbReference type="SUPFAM" id="SSF50998">
    <property type="entry name" value="Quinoprotein alcohol dehydrogenase-like"/>
    <property type="match status" value="1"/>
</dbReference>
<gene>
    <name evidence="6" type="ORF">D9M09_11245</name>
</gene>
<dbReference type="CDD" id="cd10280">
    <property type="entry name" value="PQQ_mGDH"/>
    <property type="match status" value="1"/>
</dbReference>
<keyword evidence="4" id="KW-0812">Transmembrane</keyword>